<dbReference type="HOGENOM" id="CLU_1236524_0_0_1"/>
<dbReference type="KEGG" id="atr:18444621"/>
<reference evidence="5" key="1">
    <citation type="journal article" date="2013" name="Science">
        <title>The Amborella genome and the evolution of flowering plants.</title>
        <authorList>
            <consortium name="Amborella Genome Project"/>
        </authorList>
    </citation>
    <scope>NUCLEOTIDE SEQUENCE [LARGE SCALE GENOMIC DNA]</scope>
</reference>
<dbReference type="Pfam" id="PF13837">
    <property type="entry name" value="Myb_DNA-bind_4"/>
    <property type="match status" value="1"/>
</dbReference>
<evidence type="ECO:0000313" key="5">
    <source>
        <dbReference type="Proteomes" id="UP000017836"/>
    </source>
</evidence>
<feature type="compositionally biased region" description="Polar residues" evidence="2">
    <location>
        <begin position="1"/>
        <end position="11"/>
    </location>
</feature>
<evidence type="ECO:0000313" key="4">
    <source>
        <dbReference type="EMBL" id="ERN16316.1"/>
    </source>
</evidence>
<feature type="compositionally biased region" description="Basic and acidic residues" evidence="2">
    <location>
        <begin position="12"/>
        <end position="27"/>
    </location>
</feature>
<dbReference type="OMA" id="AMMRTET"/>
<protein>
    <recommendedName>
        <fullName evidence="3">Myb/SANT-like DNA-binding domain-containing protein</fullName>
    </recommendedName>
</protein>
<dbReference type="PANTHER" id="PTHR31307:SF7">
    <property type="entry name" value="SEQUENCE-SPECIFIC DNA BINDING TRANSCRIPTION FACTOR"/>
    <property type="match status" value="1"/>
</dbReference>
<name>U5CST7_AMBTC</name>
<accession>U5CST7</accession>
<dbReference type="eggNOG" id="KOG4282">
    <property type="taxonomic scope" value="Eukaryota"/>
</dbReference>
<sequence>MASIAPQSEPNGRTRPEPTARPRRDEWSDGAISTLLGAYQSKWVQRNRAKLKSQDWADVARHVSSRGASSRAPKTLTQCKNKIESMKRRYRSESSSGAVSTWPLFHRLDLLLRCSKAEANGEEGKIPASQEIPAKIPAKYELMSEKKRKGAASWVMEALMSLEERERKAMREIERVRAELEAKRVEMEKKETAIMASTQLEIEKLISDGRKNGRKSTGKGMAAN</sequence>
<evidence type="ECO:0000256" key="2">
    <source>
        <dbReference type="SAM" id="MobiDB-lite"/>
    </source>
</evidence>
<evidence type="ECO:0000256" key="1">
    <source>
        <dbReference type="SAM" id="Coils"/>
    </source>
</evidence>
<dbReference type="EMBL" id="KI392467">
    <property type="protein sequence ID" value="ERN16316.1"/>
    <property type="molecule type" value="Genomic_DNA"/>
</dbReference>
<dbReference type="OrthoDB" id="1900300at2759"/>
<feature type="domain" description="Myb/SANT-like DNA-binding" evidence="3">
    <location>
        <begin position="24"/>
        <end position="110"/>
    </location>
</feature>
<gene>
    <name evidence="4" type="ORF">AMTR_s00063p00216020</name>
</gene>
<dbReference type="Proteomes" id="UP000017836">
    <property type="component" value="Unassembled WGS sequence"/>
</dbReference>
<evidence type="ECO:0000259" key="3">
    <source>
        <dbReference type="Pfam" id="PF13837"/>
    </source>
</evidence>
<keyword evidence="5" id="KW-1185">Reference proteome</keyword>
<dbReference type="PANTHER" id="PTHR31307">
    <property type="entry name" value="TRIHELIX TRANSCRIPTION FACTOR ASIL2"/>
    <property type="match status" value="1"/>
</dbReference>
<dbReference type="Gramene" id="ERN16316">
    <property type="protein sequence ID" value="ERN16316"/>
    <property type="gene ID" value="AMTR_s00063p00216020"/>
</dbReference>
<keyword evidence="1" id="KW-0175">Coiled coil</keyword>
<feature type="coiled-coil region" evidence="1">
    <location>
        <begin position="159"/>
        <end position="193"/>
    </location>
</feature>
<feature type="region of interest" description="Disordered" evidence="2">
    <location>
        <begin position="1"/>
        <end position="28"/>
    </location>
</feature>
<organism evidence="4 5">
    <name type="scientific">Amborella trichopoda</name>
    <dbReference type="NCBI Taxonomy" id="13333"/>
    <lineage>
        <taxon>Eukaryota</taxon>
        <taxon>Viridiplantae</taxon>
        <taxon>Streptophyta</taxon>
        <taxon>Embryophyta</taxon>
        <taxon>Tracheophyta</taxon>
        <taxon>Spermatophyta</taxon>
        <taxon>Magnoliopsida</taxon>
        <taxon>Amborellales</taxon>
        <taxon>Amborellaceae</taxon>
        <taxon>Amborella</taxon>
    </lineage>
</organism>
<dbReference type="AlphaFoldDB" id="U5CST7"/>
<dbReference type="InterPro" id="IPR044823">
    <property type="entry name" value="ASIL1/2-like"/>
</dbReference>
<dbReference type="InterPro" id="IPR044822">
    <property type="entry name" value="Myb_DNA-bind_4"/>
</dbReference>
<proteinExistence type="predicted"/>
<dbReference type="Gene3D" id="1.10.10.60">
    <property type="entry name" value="Homeodomain-like"/>
    <property type="match status" value="1"/>
</dbReference>